<comment type="caution">
    <text evidence="1">The sequence shown here is derived from an EMBL/GenBank/DDBJ whole genome shotgun (WGS) entry which is preliminary data.</text>
</comment>
<evidence type="ECO:0000313" key="1">
    <source>
        <dbReference type="EMBL" id="ODQ98332.1"/>
    </source>
</evidence>
<keyword evidence="2" id="KW-1185">Reference proteome</keyword>
<dbReference type="Proteomes" id="UP000094224">
    <property type="component" value="Unassembled WGS sequence"/>
</dbReference>
<gene>
    <name evidence="1" type="ORF">BHQ21_25945</name>
</gene>
<dbReference type="AlphaFoldDB" id="A0A1E3S9M5"/>
<dbReference type="STRING" id="243061.AWC25_03775"/>
<accession>A0A1E3S9M5</accession>
<proteinExistence type="predicted"/>
<protein>
    <submittedName>
        <fullName evidence="1">Uncharacterized protein</fullName>
    </submittedName>
</protein>
<reference evidence="2" key="1">
    <citation type="submission" date="2016-09" db="EMBL/GenBank/DDBJ databases">
        <authorList>
            <person name="Greninger A.L."/>
            <person name="Jerome K.R."/>
            <person name="Mcnair B."/>
            <person name="Wallis C."/>
            <person name="Fang F."/>
        </authorList>
    </citation>
    <scope>NUCLEOTIDE SEQUENCE [LARGE SCALE GENOMIC DNA]</scope>
    <source>
        <strain evidence="2">BC1_M4</strain>
    </source>
</reference>
<name>A0A1E3S9M5_9MYCO</name>
<dbReference type="EMBL" id="MIHC01000099">
    <property type="protein sequence ID" value="ODQ98332.1"/>
    <property type="molecule type" value="Genomic_DNA"/>
</dbReference>
<evidence type="ECO:0000313" key="2">
    <source>
        <dbReference type="Proteomes" id="UP000094224"/>
    </source>
</evidence>
<sequence>MGFTLDTVDESVDEGGRTGWVVIYRGVDCKIQIYYSSREGEVNAMIGPLDAPNKHGAYDDSGKWRYFSDLETQPIVSLEELVKNLRAERANFETTSTWLEWITKERILRYFDSAHAVVVGRQ</sequence>
<organism evidence="1 2">
    <name type="scientific">Mycobacterium sherrisii</name>
    <dbReference type="NCBI Taxonomy" id="243061"/>
    <lineage>
        <taxon>Bacteria</taxon>
        <taxon>Bacillati</taxon>
        <taxon>Actinomycetota</taxon>
        <taxon>Actinomycetes</taxon>
        <taxon>Mycobacteriales</taxon>
        <taxon>Mycobacteriaceae</taxon>
        <taxon>Mycobacterium</taxon>
        <taxon>Mycobacterium simiae complex</taxon>
    </lineage>
</organism>